<dbReference type="RefSeq" id="WP_189399881.1">
    <property type="nucleotide sequence ID" value="NZ_BMXA01000002.1"/>
</dbReference>
<proteinExistence type="predicted"/>
<dbReference type="EMBL" id="BMXA01000002">
    <property type="protein sequence ID" value="GHA08077.1"/>
    <property type="molecule type" value="Genomic_DNA"/>
</dbReference>
<dbReference type="AlphaFoldDB" id="A0A918RSV9"/>
<reference evidence="1" key="2">
    <citation type="submission" date="2020-09" db="EMBL/GenBank/DDBJ databases">
        <authorList>
            <person name="Sun Q."/>
            <person name="Kim S."/>
        </authorList>
    </citation>
    <scope>NUCLEOTIDE SEQUENCE</scope>
    <source>
        <strain evidence="1">KCTC 12711</strain>
    </source>
</reference>
<protein>
    <recommendedName>
        <fullName evidence="3">Anti-sigma factor</fullName>
    </recommendedName>
</protein>
<comment type="caution">
    <text evidence="1">The sequence shown here is derived from an EMBL/GenBank/DDBJ whole genome shotgun (WGS) entry which is preliminary data.</text>
</comment>
<organism evidence="1 2">
    <name type="scientific">Arenicella chitinivorans</name>
    <dbReference type="NCBI Taxonomy" id="1329800"/>
    <lineage>
        <taxon>Bacteria</taxon>
        <taxon>Pseudomonadati</taxon>
        <taxon>Pseudomonadota</taxon>
        <taxon>Gammaproteobacteria</taxon>
        <taxon>Arenicellales</taxon>
        <taxon>Arenicellaceae</taxon>
        <taxon>Arenicella</taxon>
    </lineage>
</organism>
<evidence type="ECO:0000313" key="2">
    <source>
        <dbReference type="Proteomes" id="UP000614811"/>
    </source>
</evidence>
<keyword evidence="2" id="KW-1185">Reference proteome</keyword>
<sequence length="232" mass="25276">MKITTENLQQRIQQYVLGQLNEDQANEFEEYFLCRPEVAEQVEIAQSLSIGLATIDTAEQAVPMGFASAVRTAENTKPSSSVWSFLQKVFVGPAPSFAMAALLVLMAPMAFKSALVWDAPVNAELVRFDVNPVRSALNSNAMDLSADGNYAAIMLRVPEVIYPQYRARVLNAENGDALWQSGDFSFKSGSRDHLLLVPPKAARAGVALSLMGITPEGKEVSVDYCGYTDACM</sequence>
<dbReference type="Proteomes" id="UP000614811">
    <property type="component" value="Unassembled WGS sequence"/>
</dbReference>
<evidence type="ECO:0000313" key="1">
    <source>
        <dbReference type="EMBL" id="GHA08077.1"/>
    </source>
</evidence>
<name>A0A918RSV9_9GAMM</name>
<evidence type="ECO:0008006" key="3">
    <source>
        <dbReference type="Google" id="ProtNLM"/>
    </source>
</evidence>
<reference evidence="1" key="1">
    <citation type="journal article" date="2014" name="Int. J. Syst. Evol. Microbiol.">
        <title>Complete genome sequence of Corynebacterium casei LMG S-19264T (=DSM 44701T), isolated from a smear-ripened cheese.</title>
        <authorList>
            <consortium name="US DOE Joint Genome Institute (JGI-PGF)"/>
            <person name="Walter F."/>
            <person name="Albersmeier A."/>
            <person name="Kalinowski J."/>
            <person name="Ruckert C."/>
        </authorList>
    </citation>
    <scope>NUCLEOTIDE SEQUENCE</scope>
    <source>
        <strain evidence="1">KCTC 12711</strain>
    </source>
</reference>
<gene>
    <name evidence="1" type="ORF">GCM10008090_17380</name>
</gene>
<accession>A0A918RSV9</accession>